<evidence type="ECO:0000256" key="2">
    <source>
        <dbReference type="ARBA" id="ARBA00022723"/>
    </source>
</evidence>
<protein>
    <submittedName>
        <fullName evidence="6">Probable secreted protein-putative xanthan lyase related</fullName>
    </submittedName>
</protein>
<keyword evidence="5" id="KW-0411">Iron-sulfur</keyword>
<dbReference type="GO" id="GO:0046872">
    <property type="term" value="F:metal ion binding"/>
    <property type="evidence" value="ECO:0007669"/>
    <property type="project" value="UniProtKB-KW"/>
</dbReference>
<dbReference type="PANTHER" id="PTHR43498:SF1">
    <property type="entry name" value="COB--COM HETERODISULFIDE REDUCTASE IRON-SULFUR SUBUNIT A"/>
    <property type="match status" value="1"/>
</dbReference>
<dbReference type="PROSITE" id="PS51257">
    <property type="entry name" value="PROKAR_LIPOPROTEIN"/>
    <property type="match status" value="1"/>
</dbReference>
<reference evidence="6" key="1">
    <citation type="submission" date="2018-06" db="EMBL/GenBank/DDBJ databases">
        <authorList>
            <person name="Zhirakovskaya E."/>
        </authorList>
    </citation>
    <scope>NUCLEOTIDE SEQUENCE</scope>
</reference>
<dbReference type="Gene3D" id="3.50.50.60">
    <property type="entry name" value="FAD/NAD(P)-binding domain"/>
    <property type="match status" value="1"/>
</dbReference>
<dbReference type="GO" id="GO:0016829">
    <property type="term" value="F:lyase activity"/>
    <property type="evidence" value="ECO:0007669"/>
    <property type="project" value="UniProtKB-KW"/>
</dbReference>
<evidence type="ECO:0000256" key="4">
    <source>
        <dbReference type="ARBA" id="ARBA00023004"/>
    </source>
</evidence>
<evidence type="ECO:0000256" key="3">
    <source>
        <dbReference type="ARBA" id="ARBA00023002"/>
    </source>
</evidence>
<dbReference type="GO" id="GO:0051539">
    <property type="term" value="F:4 iron, 4 sulfur cluster binding"/>
    <property type="evidence" value="ECO:0007669"/>
    <property type="project" value="UniProtKB-KW"/>
</dbReference>
<dbReference type="Gene3D" id="2.60.120.260">
    <property type="entry name" value="Galactose-binding domain-like"/>
    <property type="match status" value="1"/>
</dbReference>
<organism evidence="6">
    <name type="scientific">hydrothermal vent metagenome</name>
    <dbReference type="NCBI Taxonomy" id="652676"/>
    <lineage>
        <taxon>unclassified sequences</taxon>
        <taxon>metagenomes</taxon>
        <taxon>ecological metagenomes</taxon>
    </lineage>
</organism>
<dbReference type="InterPro" id="IPR036188">
    <property type="entry name" value="FAD/NAD-bd_sf"/>
</dbReference>
<keyword evidence="1" id="KW-0004">4Fe-4S</keyword>
<evidence type="ECO:0000256" key="1">
    <source>
        <dbReference type="ARBA" id="ARBA00022485"/>
    </source>
</evidence>
<dbReference type="GO" id="GO:0016491">
    <property type="term" value="F:oxidoreductase activity"/>
    <property type="evidence" value="ECO:0007669"/>
    <property type="project" value="UniProtKB-KW"/>
</dbReference>
<sequence length="819" mass="92009">MNKNLVVLFRHITTMAFILLILSSCSQNKELDNTYDVVVYGGTSAGVIAAIQVAKMGKSVVLIEPGKHLGGLTSGGLGATDIGNKAAIGGLSREFYMRVNQYYNPGSDSNSTMWTFEPHVAEKILDDMIKESNVEVFYNERLDLNKGVNKKDNRIISIRMESGLTFKGIMFIDATYEGDLMAKAGVSFTVGREANSKYGETYNGVQTANAINHQFKNPVDPYIVPGKPESGLLPSILDDGGPGVEGSGDHRIQAYCFRMCLTNIPENRIPFPKPENYDPMRYELLLRYINTGVFDVLNLSTPMPNGKTDTNNKGAFATDNIGMNYKYPNGDYKTRESIIKEHENYQKGLMWFLANDPRLPTHVRDEVNQWGLPKDEFVDNGNWPHQLYIREARRMISDYVMTQHDCEGVVVPEDPVGLAAYTMDSHNVQRYVDKFGKVRNEGNVEIGGFSPYPISFKSIVPKRDECTNLLVPVCLSASHIAFGSIRMEPVFMVLAQSAATAAVLAINEEKNIQQISYNLLNDQLLKDGQVLKWQDESILTDEQEIVLRDEISNGITITPVEWKDVSPLNYPGKYYEYNSNDGNISYSFNIDEAFDYNLRIHKATNSKFGSAQVLIDNKLAGELNCFRDVSMSIPAVQEFYLSSLSSGKHTFIFKFKGNQRVGVEKISLIKIPIKIKKFAISQSLSGFIGDKGRNMYPIGNKKIVWTKADVLEDGIVRLDAQLKPNENCHAFAATEIICKNKIETTLRIGHNDGAFIWLNGEIIYEYTQPHAFNYNEFSIPIKLNKGKNLLVMMIMQAGGNWLFNLNLDTYQFKNKIPKL</sequence>
<keyword evidence="3" id="KW-0560">Oxidoreductase</keyword>
<dbReference type="InterPro" id="IPR039650">
    <property type="entry name" value="HdrA-like"/>
</dbReference>
<dbReference type="PANTHER" id="PTHR43498">
    <property type="entry name" value="FERREDOXIN:COB-COM HETERODISULFIDE REDUCTASE SUBUNIT A"/>
    <property type="match status" value="1"/>
</dbReference>
<dbReference type="AlphaFoldDB" id="A0A3B1C0Q9"/>
<keyword evidence="2" id="KW-0479">Metal-binding</keyword>
<keyword evidence="4" id="KW-0408">Iron</keyword>
<name>A0A3B1C0Q9_9ZZZZ</name>
<dbReference type="Pfam" id="PF12831">
    <property type="entry name" value="FAD_oxidored"/>
    <property type="match status" value="1"/>
</dbReference>
<proteinExistence type="predicted"/>
<gene>
    <name evidence="6" type="ORF">MNBD_IGNAVI01-2447</name>
</gene>
<evidence type="ECO:0000313" key="6">
    <source>
        <dbReference type="EMBL" id="VAX17584.1"/>
    </source>
</evidence>
<dbReference type="EMBL" id="UOGD01000080">
    <property type="protein sequence ID" value="VAX17584.1"/>
    <property type="molecule type" value="Genomic_DNA"/>
</dbReference>
<accession>A0A3B1C0Q9</accession>
<keyword evidence="6" id="KW-0456">Lyase</keyword>
<dbReference type="SUPFAM" id="SSF51905">
    <property type="entry name" value="FAD/NAD(P)-binding domain"/>
    <property type="match status" value="1"/>
</dbReference>
<evidence type="ECO:0000256" key="5">
    <source>
        <dbReference type="ARBA" id="ARBA00023014"/>
    </source>
</evidence>